<reference evidence="5 6" key="1">
    <citation type="submission" date="2019-09" db="EMBL/GenBank/DDBJ databases">
        <authorList>
            <person name="Li Y."/>
        </authorList>
    </citation>
    <scope>NUCLEOTIDE SEQUENCE [LARGE SCALE GENOMIC DNA]</scope>
    <source>
        <strain evidence="5 6">L3-3HA</strain>
    </source>
</reference>
<evidence type="ECO:0000256" key="1">
    <source>
        <dbReference type="ARBA" id="ARBA00002397"/>
    </source>
</evidence>
<evidence type="ECO:0000313" key="5">
    <source>
        <dbReference type="EMBL" id="KAA8996704.1"/>
    </source>
</evidence>
<evidence type="ECO:0000313" key="6">
    <source>
        <dbReference type="Proteomes" id="UP000335415"/>
    </source>
</evidence>
<keyword evidence="5" id="KW-0969">Cilium</keyword>
<name>A0A5J5FU07_9GAMM</name>
<dbReference type="Pfam" id="PF05130">
    <property type="entry name" value="FlgN"/>
    <property type="match status" value="1"/>
</dbReference>
<sequence>MTGSAMNMFDTLARMQDALQQLDEILAQEQQELSAGRVNAAFLHRLTENKNEQLSILSHFDHQRLQLEQQLSISAPYEQHAELNATWMAIHQKTRHLSESNHRNGLLLDQHLNNTQAAMSFLEKQASQQTVYGPDGQQQRPGSRLGRKFGV</sequence>
<comment type="similarity">
    <text evidence="2">Belongs to the FlgN family.</text>
</comment>
<keyword evidence="5" id="KW-0966">Cell projection</keyword>
<protein>
    <submittedName>
        <fullName evidence="5">Flagellar biosynthesis protein FlgN</fullName>
    </submittedName>
</protein>
<proteinExistence type="inferred from homology"/>
<dbReference type="SUPFAM" id="SSF140566">
    <property type="entry name" value="FlgN-like"/>
    <property type="match status" value="1"/>
</dbReference>
<organism evidence="5 6">
    <name type="scientific">Affinibrenneria salicis</name>
    <dbReference type="NCBI Taxonomy" id="2590031"/>
    <lineage>
        <taxon>Bacteria</taxon>
        <taxon>Pseudomonadati</taxon>
        <taxon>Pseudomonadota</taxon>
        <taxon>Gammaproteobacteria</taxon>
        <taxon>Enterobacterales</taxon>
        <taxon>Pectobacteriaceae</taxon>
        <taxon>Affinibrenneria</taxon>
    </lineage>
</organism>
<gene>
    <name evidence="5" type="ORF">FJU30_21110</name>
</gene>
<dbReference type="InterPro" id="IPR007809">
    <property type="entry name" value="FlgN-like"/>
</dbReference>
<dbReference type="Proteomes" id="UP000335415">
    <property type="component" value="Unassembled WGS sequence"/>
</dbReference>
<keyword evidence="3" id="KW-1005">Bacterial flagellum biogenesis</keyword>
<dbReference type="EMBL" id="VYKJ01000013">
    <property type="protein sequence ID" value="KAA8996704.1"/>
    <property type="molecule type" value="Genomic_DNA"/>
</dbReference>
<dbReference type="AlphaFoldDB" id="A0A5J5FU07"/>
<evidence type="ECO:0000256" key="3">
    <source>
        <dbReference type="ARBA" id="ARBA00022795"/>
    </source>
</evidence>
<feature type="region of interest" description="Disordered" evidence="4">
    <location>
        <begin position="126"/>
        <end position="151"/>
    </location>
</feature>
<comment type="function">
    <text evidence="1">Required for the efficient initiation of filament assembly.</text>
</comment>
<evidence type="ECO:0000256" key="2">
    <source>
        <dbReference type="ARBA" id="ARBA00007703"/>
    </source>
</evidence>
<comment type="caution">
    <text evidence="5">The sequence shown here is derived from an EMBL/GenBank/DDBJ whole genome shotgun (WGS) entry which is preliminary data.</text>
</comment>
<keyword evidence="5" id="KW-0282">Flagellum</keyword>
<dbReference type="OrthoDB" id="6434318at2"/>
<dbReference type="InterPro" id="IPR036679">
    <property type="entry name" value="FlgN-like_sf"/>
</dbReference>
<accession>A0A5J5FU07</accession>
<evidence type="ECO:0000256" key="4">
    <source>
        <dbReference type="SAM" id="MobiDB-lite"/>
    </source>
</evidence>
<dbReference type="Gene3D" id="1.20.58.300">
    <property type="entry name" value="FlgN-like"/>
    <property type="match status" value="1"/>
</dbReference>
<dbReference type="GO" id="GO:0044780">
    <property type="term" value="P:bacterial-type flagellum assembly"/>
    <property type="evidence" value="ECO:0007669"/>
    <property type="project" value="InterPro"/>
</dbReference>
<keyword evidence="6" id="KW-1185">Reference proteome</keyword>
<feature type="compositionally biased region" description="Polar residues" evidence="4">
    <location>
        <begin position="126"/>
        <end position="141"/>
    </location>
</feature>